<name>A0A1X4H9J0_HALEZ</name>
<sequence length="127" mass="13277">MREITTDDVPEALGPYSQGIVSGDTVHVSGKTGVDPDTGEAPDSVGEQTTQTLENVAAILEAAGTTPDAIVSATVYLTDMADYDAVNEAYRSFLSEPYPARTCVEVSRLPAPLDVEITVTAELDGGD</sequence>
<dbReference type="PANTHER" id="PTHR11803:SF39">
    <property type="entry name" value="2-IMINOBUTANOATE_2-IMINOPROPANOATE DEAMINASE"/>
    <property type="match status" value="1"/>
</dbReference>
<dbReference type="AlphaFoldDB" id="A0A1X4H9J0"/>
<proteinExistence type="inferred from homology"/>
<organism evidence="3 4">
    <name type="scientific">Halorubrum ezzemoulense DSM 17463</name>
    <dbReference type="NCBI Taxonomy" id="1121945"/>
    <lineage>
        <taxon>Archaea</taxon>
        <taxon>Methanobacteriati</taxon>
        <taxon>Methanobacteriota</taxon>
        <taxon>Stenosarchaea group</taxon>
        <taxon>Halobacteria</taxon>
        <taxon>Halobacteriales</taxon>
        <taxon>Haloferacaceae</taxon>
        <taxon>Halorubrum</taxon>
    </lineage>
</organism>
<dbReference type="NCBIfam" id="TIGR00004">
    <property type="entry name" value="Rid family detoxifying hydrolase"/>
    <property type="match status" value="1"/>
</dbReference>
<comment type="similarity">
    <text evidence="1">Belongs to the RutC family.</text>
</comment>
<protein>
    <submittedName>
        <fullName evidence="3">Reactive intermediate/imine deaminase</fullName>
    </submittedName>
</protein>
<dbReference type="Proteomes" id="UP000193587">
    <property type="component" value="Unassembled WGS sequence"/>
</dbReference>
<evidence type="ECO:0000256" key="1">
    <source>
        <dbReference type="ARBA" id="ARBA00010552"/>
    </source>
</evidence>
<dbReference type="eggNOG" id="arCOG01630">
    <property type="taxonomic scope" value="Archaea"/>
</dbReference>
<dbReference type="RefSeq" id="WP_085682510.1">
    <property type="nucleotide sequence ID" value="NZ_NEDJ01000011.1"/>
</dbReference>
<reference evidence="3 4" key="1">
    <citation type="submission" date="2017-04" db="EMBL/GenBank/DDBJ databases">
        <title>MLSA of the genus Halorubrum.</title>
        <authorList>
            <person name="De La Haba R."/>
            <person name="Sanchez-Porro C."/>
            <person name="Infante-Dominguez C."/>
            <person name="Ventosa A."/>
        </authorList>
    </citation>
    <scope>NUCLEOTIDE SEQUENCE [LARGE SCALE GENOMIC DNA]</scope>
    <source>
        <strain evidence="3 4">DSM 17463</strain>
    </source>
</reference>
<gene>
    <name evidence="3" type="ORF">B9H04_05215</name>
</gene>
<dbReference type="EMBL" id="NEDJ01000011">
    <property type="protein sequence ID" value="OSP09536.1"/>
    <property type="molecule type" value="Genomic_DNA"/>
</dbReference>
<dbReference type="STRING" id="1121945.GCA_000421805_02222"/>
<dbReference type="Gene3D" id="3.30.1330.40">
    <property type="entry name" value="RutC-like"/>
    <property type="match status" value="1"/>
</dbReference>
<dbReference type="GO" id="GO:0005829">
    <property type="term" value="C:cytosol"/>
    <property type="evidence" value="ECO:0007669"/>
    <property type="project" value="TreeGrafter"/>
</dbReference>
<accession>A0A1X4H9J0</accession>
<dbReference type="CDD" id="cd00448">
    <property type="entry name" value="YjgF_YER057c_UK114_family"/>
    <property type="match status" value="1"/>
</dbReference>
<dbReference type="FunFam" id="3.30.1330.40:FF:000001">
    <property type="entry name" value="L-PSP family endoribonuclease"/>
    <property type="match status" value="1"/>
</dbReference>
<dbReference type="InterPro" id="IPR035959">
    <property type="entry name" value="RutC-like_sf"/>
</dbReference>
<dbReference type="SUPFAM" id="SSF55298">
    <property type="entry name" value="YjgF-like"/>
    <property type="match status" value="1"/>
</dbReference>
<feature type="compositionally biased region" description="Acidic residues" evidence="2">
    <location>
        <begin position="1"/>
        <end position="10"/>
    </location>
</feature>
<comment type="caution">
    <text evidence="3">The sequence shown here is derived from an EMBL/GenBank/DDBJ whole genome shotgun (WGS) entry which is preliminary data.</text>
</comment>
<evidence type="ECO:0000313" key="3">
    <source>
        <dbReference type="EMBL" id="OSP09536.1"/>
    </source>
</evidence>
<dbReference type="PANTHER" id="PTHR11803">
    <property type="entry name" value="2-IMINOBUTANOATE/2-IMINOPROPANOATE DEAMINASE RIDA"/>
    <property type="match status" value="1"/>
</dbReference>
<feature type="region of interest" description="Disordered" evidence="2">
    <location>
        <begin position="1"/>
        <end position="21"/>
    </location>
</feature>
<dbReference type="Pfam" id="PF01042">
    <property type="entry name" value="Ribonuc_L-PSP"/>
    <property type="match status" value="1"/>
</dbReference>
<dbReference type="InterPro" id="IPR006175">
    <property type="entry name" value="YjgF/YER057c/UK114"/>
</dbReference>
<evidence type="ECO:0000313" key="4">
    <source>
        <dbReference type="Proteomes" id="UP000193587"/>
    </source>
</evidence>
<dbReference type="GO" id="GO:0019239">
    <property type="term" value="F:deaminase activity"/>
    <property type="evidence" value="ECO:0007669"/>
    <property type="project" value="TreeGrafter"/>
</dbReference>
<dbReference type="InterPro" id="IPR006056">
    <property type="entry name" value="RidA"/>
</dbReference>
<evidence type="ECO:0000256" key="2">
    <source>
        <dbReference type="SAM" id="MobiDB-lite"/>
    </source>
</evidence>